<accession>A0A3M7KQV2</accession>
<feature type="transmembrane region" description="Helical" evidence="1">
    <location>
        <begin position="137"/>
        <end position="155"/>
    </location>
</feature>
<feature type="transmembrane region" description="Helical" evidence="1">
    <location>
        <begin position="69"/>
        <end position="88"/>
    </location>
</feature>
<dbReference type="PANTHER" id="PTHR43596">
    <property type="entry name" value="ADP,ATP CARRIER PROTEIN"/>
    <property type="match status" value="1"/>
</dbReference>
<dbReference type="Proteomes" id="UP000279271">
    <property type="component" value="Unassembled WGS sequence"/>
</dbReference>
<sequence>HHLMTWQQRAVRVAFYLWVSLLNLVGMATLWARASDVFTPEAGTRLFGVLGQLVASLLAAGAARLPVVVVGGVSLVPMLLSVCCLEAAGQLMSRVQLTAAAEDLARQRRQEPADPSTGLTPWASLLQGIRVIRGSGYLQRICVYVVFNYFVSSFFYFEKTIIVARVPDAGVRTTWFAMINSASASFILVLQLAVTGRVMRALGALAANNKPYPDHGIEVAYRFAGFDPFARSQYFGISLDLGQFERYRRIFYTPLYRLSLRRRVGGRFDGAWFTESLIAEGSSRQTLYGVI</sequence>
<name>A0A3M7KQV2_AUXPR</name>
<feature type="transmembrane region" description="Helical" evidence="1">
    <location>
        <begin position="13"/>
        <end position="32"/>
    </location>
</feature>
<protein>
    <submittedName>
        <fullName evidence="2">Uncharacterized protein</fullName>
    </submittedName>
</protein>
<proteinExistence type="predicted"/>
<evidence type="ECO:0000313" key="3">
    <source>
        <dbReference type="Proteomes" id="UP000279271"/>
    </source>
</evidence>
<keyword evidence="1" id="KW-0812">Transmembrane</keyword>
<feature type="transmembrane region" description="Helical" evidence="1">
    <location>
        <begin position="175"/>
        <end position="194"/>
    </location>
</feature>
<feature type="non-terminal residue" evidence="2">
    <location>
        <position position="1"/>
    </location>
</feature>
<comment type="caution">
    <text evidence="2">The sequence shown here is derived from an EMBL/GenBank/DDBJ whole genome shotgun (WGS) entry which is preliminary data.</text>
</comment>
<reference evidence="3" key="1">
    <citation type="journal article" date="2018" name="Algal Res.">
        <title>Characterization of plant carbon substrate utilization by Auxenochlorella protothecoides.</title>
        <authorList>
            <person name="Vogler B.W."/>
            <person name="Starkenburg S.R."/>
            <person name="Sudasinghe N."/>
            <person name="Schambach J.Y."/>
            <person name="Rollin J.A."/>
            <person name="Pattathil S."/>
            <person name="Barry A.N."/>
        </authorList>
    </citation>
    <scope>NUCLEOTIDE SEQUENCE [LARGE SCALE GENOMIC DNA]</scope>
    <source>
        <strain evidence="3">UTEX 25</strain>
    </source>
</reference>
<evidence type="ECO:0000256" key="1">
    <source>
        <dbReference type="SAM" id="Phobius"/>
    </source>
</evidence>
<dbReference type="PANTHER" id="PTHR43596:SF1">
    <property type="entry name" value="ADP,ATP CARRIER PROTEIN"/>
    <property type="match status" value="1"/>
</dbReference>
<keyword evidence="1" id="KW-1133">Transmembrane helix</keyword>
<dbReference type="EMBL" id="QOKY01000202">
    <property type="protein sequence ID" value="RMZ52737.1"/>
    <property type="molecule type" value="Genomic_DNA"/>
</dbReference>
<evidence type="ECO:0000313" key="2">
    <source>
        <dbReference type="EMBL" id="RMZ52737.1"/>
    </source>
</evidence>
<dbReference type="AlphaFoldDB" id="A0A3M7KQV2"/>
<keyword evidence="1" id="KW-0472">Membrane</keyword>
<gene>
    <name evidence="2" type="ORF">APUTEX25_000856</name>
</gene>
<organism evidence="2 3">
    <name type="scientific">Auxenochlorella protothecoides</name>
    <name type="common">Green microalga</name>
    <name type="synonym">Chlorella protothecoides</name>
    <dbReference type="NCBI Taxonomy" id="3075"/>
    <lineage>
        <taxon>Eukaryota</taxon>
        <taxon>Viridiplantae</taxon>
        <taxon>Chlorophyta</taxon>
        <taxon>core chlorophytes</taxon>
        <taxon>Trebouxiophyceae</taxon>
        <taxon>Chlorellales</taxon>
        <taxon>Chlorellaceae</taxon>
        <taxon>Auxenochlorella</taxon>
    </lineage>
</organism>